<evidence type="ECO:0000256" key="2">
    <source>
        <dbReference type="ARBA" id="ARBA00022478"/>
    </source>
</evidence>
<evidence type="ECO:0000313" key="8">
    <source>
        <dbReference type="Proteomes" id="UP001642484"/>
    </source>
</evidence>
<evidence type="ECO:0000256" key="4">
    <source>
        <dbReference type="ARBA" id="ARBA00023242"/>
    </source>
</evidence>
<dbReference type="PANTHER" id="PTHR13946:SF16">
    <property type="entry name" value="DNA-DIRECTED RNA POLYMERASE II SUBUNIT RPB11"/>
    <property type="match status" value="1"/>
</dbReference>
<keyword evidence="4" id="KW-0539">Nucleus</keyword>
<organism evidence="7 8">
    <name type="scientific">Durusdinium trenchii</name>
    <dbReference type="NCBI Taxonomy" id="1381693"/>
    <lineage>
        <taxon>Eukaryota</taxon>
        <taxon>Sar</taxon>
        <taxon>Alveolata</taxon>
        <taxon>Dinophyceae</taxon>
        <taxon>Suessiales</taxon>
        <taxon>Symbiodiniaceae</taxon>
        <taxon>Durusdinium</taxon>
    </lineage>
</organism>
<evidence type="ECO:0000256" key="3">
    <source>
        <dbReference type="ARBA" id="ARBA00023163"/>
    </source>
</evidence>
<dbReference type="InterPro" id="IPR036603">
    <property type="entry name" value="RBP11-like"/>
</dbReference>
<dbReference type="PANTHER" id="PTHR13946">
    <property type="entry name" value="DNA-DIRECTED RNA POLYMERASE I,II,III"/>
    <property type="match status" value="1"/>
</dbReference>
<dbReference type="InterPro" id="IPR022905">
    <property type="entry name" value="Rpo11-like"/>
</dbReference>
<accession>A0ABP0N6I5</accession>
<evidence type="ECO:0000256" key="5">
    <source>
        <dbReference type="ARBA" id="ARBA00025751"/>
    </source>
</evidence>
<sequence>MFKIPEGPDGEPRRIQVVPDEKVSNAVVLHTHLEDHTLGNLLRMELLRNEAVLFAGYKVPHPLNHMIELRVQTTPVIKPEDALRHAVKNLQSECKSMLEQFDEAEPSFFGVRQAESGRVFLGAILARGCSSVFFPTNFHGGSKWFSRADLQGVHGAAAVLIVGLESVSALLGASKDLPRLKKGLEDVSCTKKIWVGSHIILMTDRRTVRTVFLHKPFEDVCHLLDTGLELPRIRVPAEHGLMRNRQALLGAPSSLVPSLRSSSKCHQTVMAGVW</sequence>
<comment type="subcellular location">
    <subcellularLocation>
        <location evidence="1">Nucleus</location>
    </subcellularLocation>
</comment>
<dbReference type="Proteomes" id="UP001642484">
    <property type="component" value="Unassembled WGS sequence"/>
</dbReference>
<keyword evidence="3" id="KW-0804">Transcription</keyword>
<dbReference type="HAMAP" id="MF_00261">
    <property type="entry name" value="RNApol_arch_Rpo11"/>
    <property type="match status" value="1"/>
</dbReference>
<evidence type="ECO:0000313" key="7">
    <source>
        <dbReference type="EMBL" id="CAK9058502.1"/>
    </source>
</evidence>
<gene>
    <name evidence="7" type="ORF">CCMP2556_LOCUS28843</name>
</gene>
<feature type="domain" description="DNA-directed RNA polymerase RBP11-like dimerisation" evidence="6">
    <location>
        <begin position="29"/>
        <end position="99"/>
    </location>
</feature>
<reference evidence="7 8" key="1">
    <citation type="submission" date="2024-02" db="EMBL/GenBank/DDBJ databases">
        <authorList>
            <person name="Chen Y."/>
            <person name="Shah S."/>
            <person name="Dougan E. K."/>
            <person name="Thang M."/>
            <person name="Chan C."/>
        </authorList>
    </citation>
    <scope>NUCLEOTIDE SEQUENCE [LARGE SCALE GENOMIC DNA]</scope>
</reference>
<dbReference type="EMBL" id="CAXAMN010021361">
    <property type="protein sequence ID" value="CAK9058502.1"/>
    <property type="molecule type" value="Genomic_DNA"/>
</dbReference>
<dbReference type="SUPFAM" id="SSF55257">
    <property type="entry name" value="RBP11-like subunits of RNA polymerase"/>
    <property type="match status" value="1"/>
</dbReference>
<dbReference type="InterPro" id="IPR009025">
    <property type="entry name" value="RBP11-like_dimer"/>
</dbReference>
<evidence type="ECO:0000259" key="6">
    <source>
        <dbReference type="Pfam" id="PF13656"/>
    </source>
</evidence>
<protein>
    <recommendedName>
        <fullName evidence="6">DNA-directed RNA polymerase RBP11-like dimerisation domain-containing protein</fullName>
    </recommendedName>
</protein>
<comment type="similarity">
    <text evidence="5">Belongs to the archaeal Rpo11/eukaryotic RPB11/RPC19 RNA polymerase subunit family.</text>
</comment>
<comment type="caution">
    <text evidence="7">The sequence shown here is derived from an EMBL/GenBank/DDBJ whole genome shotgun (WGS) entry which is preliminary data.</text>
</comment>
<name>A0ABP0N6I5_9DINO</name>
<dbReference type="InterPro" id="IPR037685">
    <property type="entry name" value="RBP11"/>
</dbReference>
<evidence type="ECO:0000256" key="1">
    <source>
        <dbReference type="ARBA" id="ARBA00004123"/>
    </source>
</evidence>
<keyword evidence="2" id="KW-0240">DNA-directed RNA polymerase</keyword>
<dbReference type="Pfam" id="PF13656">
    <property type="entry name" value="RNA_pol_L_2"/>
    <property type="match status" value="1"/>
</dbReference>
<dbReference type="CDD" id="cd06926">
    <property type="entry name" value="RNAP_II_RPB11"/>
    <property type="match status" value="1"/>
</dbReference>
<keyword evidence="8" id="KW-1185">Reference proteome</keyword>
<proteinExistence type="inferred from homology"/>
<dbReference type="Gene3D" id="3.30.1360.10">
    <property type="entry name" value="RNA polymerase, RBP11-like subunit"/>
    <property type="match status" value="1"/>
</dbReference>